<feature type="signal peptide" evidence="1">
    <location>
        <begin position="1"/>
        <end position="29"/>
    </location>
</feature>
<keyword evidence="3" id="KW-1185">Reference proteome</keyword>
<gene>
    <name evidence="2" type="primary">Contig12020.g12859</name>
    <name evidence="2" type="ORF">STYLEM_15861</name>
</gene>
<dbReference type="Proteomes" id="UP000039865">
    <property type="component" value="Unassembled WGS sequence"/>
</dbReference>
<feature type="chain" id="PRO_5001729826" evidence="1">
    <location>
        <begin position="30"/>
        <end position="228"/>
    </location>
</feature>
<evidence type="ECO:0000256" key="1">
    <source>
        <dbReference type="SAM" id="SignalP"/>
    </source>
</evidence>
<name>A0A078B0Z4_STYLE</name>
<evidence type="ECO:0000313" key="2">
    <source>
        <dbReference type="EMBL" id="CDW86763.1"/>
    </source>
</evidence>
<reference evidence="2 3" key="1">
    <citation type="submission" date="2014-06" db="EMBL/GenBank/DDBJ databases">
        <authorList>
            <person name="Swart Estienne"/>
        </authorList>
    </citation>
    <scope>NUCLEOTIDE SEQUENCE [LARGE SCALE GENOMIC DNA]</scope>
    <source>
        <strain evidence="2 3">130c</strain>
    </source>
</reference>
<accession>A0A078B0Z4</accession>
<dbReference type="EMBL" id="CCKQ01014957">
    <property type="protein sequence ID" value="CDW86763.1"/>
    <property type="molecule type" value="Genomic_DNA"/>
</dbReference>
<keyword evidence="1" id="KW-0732">Signal</keyword>
<organism evidence="2 3">
    <name type="scientific">Stylonychia lemnae</name>
    <name type="common">Ciliate</name>
    <dbReference type="NCBI Taxonomy" id="5949"/>
    <lineage>
        <taxon>Eukaryota</taxon>
        <taxon>Sar</taxon>
        <taxon>Alveolata</taxon>
        <taxon>Ciliophora</taxon>
        <taxon>Intramacronucleata</taxon>
        <taxon>Spirotrichea</taxon>
        <taxon>Stichotrichia</taxon>
        <taxon>Sporadotrichida</taxon>
        <taxon>Oxytrichidae</taxon>
        <taxon>Stylonychinae</taxon>
        <taxon>Stylonychia</taxon>
    </lineage>
</organism>
<dbReference type="AlphaFoldDB" id="A0A078B0Z4"/>
<sequence length="228" mass="26516">MEIKSKSRAKFILALLSILTLNTNTFVAAEQNQWVNLIYQAMLSNPYKGTQKVSLAQSATDLEELFIKGRFEVEGALQIGMWDEPSYSYEIYQGDVHDAKIQAELYLELKFDIVLLNFYNIKTTHKLDLARAGLGYEHYISYENIESCGLFYYNAELVTIHNRLTTNIKTCKLDSDVMMHPTPRAIWNKMKCQYDPDFKSNADLQEFKTWTPLPQYYYKEYPLSGCTF</sequence>
<evidence type="ECO:0000313" key="3">
    <source>
        <dbReference type="Proteomes" id="UP000039865"/>
    </source>
</evidence>
<dbReference type="InParanoid" id="A0A078B0Z4"/>
<protein>
    <submittedName>
        <fullName evidence="2">Uncharacterized protein</fullName>
    </submittedName>
</protein>
<proteinExistence type="predicted"/>